<dbReference type="InterPro" id="IPR029028">
    <property type="entry name" value="Alpha/beta_knot_MTases"/>
</dbReference>
<dbReference type="PANTHER" id="PTHR43191">
    <property type="entry name" value="RRNA METHYLTRANSFERASE 3"/>
    <property type="match status" value="1"/>
</dbReference>
<dbReference type="Proteomes" id="UP000005336">
    <property type="component" value="Unassembled WGS sequence"/>
</dbReference>
<evidence type="ECO:0000256" key="3">
    <source>
        <dbReference type="ARBA" id="ARBA00022679"/>
    </source>
</evidence>
<keyword evidence="7" id="KW-1185">Reference proteome</keyword>
<evidence type="ECO:0000256" key="2">
    <source>
        <dbReference type="ARBA" id="ARBA00022603"/>
    </source>
</evidence>
<comment type="caution">
    <text evidence="6">The sequence shown here is derived from an EMBL/GenBank/DDBJ whole genome shotgun (WGS) entry which is preliminary data.</text>
</comment>
<name>G4CRD6_9NEIS</name>
<dbReference type="Gene3D" id="3.30.1330.30">
    <property type="match status" value="1"/>
</dbReference>
<dbReference type="PATRIC" id="fig|1030841.3.peg.1635"/>
<reference evidence="6 7" key="1">
    <citation type="submission" date="2011-06" db="EMBL/GenBank/DDBJ databases">
        <authorList>
            <person name="Muzny D."/>
            <person name="Qin X."/>
            <person name="Deng J."/>
            <person name="Jiang H."/>
            <person name="Liu Y."/>
            <person name="Qu J."/>
            <person name="Song X.-Z."/>
            <person name="Zhang L."/>
            <person name="Thornton R."/>
            <person name="Coyle M."/>
            <person name="Francisco L."/>
            <person name="Jackson L."/>
            <person name="Javaid M."/>
            <person name="Korchina V."/>
            <person name="Kovar C."/>
            <person name="Mata R."/>
            <person name="Mathew T."/>
            <person name="Ngo R."/>
            <person name="Nguyen L."/>
            <person name="Nguyen N."/>
            <person name="Okwuonu G."/>
            <person name="Ongeri F."/>
            <person name="Pham C."/>
            <person name="Simmons D."/>
            <person name="Wilczek-Boney K."/>
            <person name="Hale W."/>
            <person name="Jakkamsetti A."/>
            <person name="Pham P."/>
            <person name="Ruth R."/>
            <person name="San Lucas F."/>
            <person name="Warren J."/>
            <person name="Zhang J."/>
            <person name="Zhao Z."/>
            <person name="Zhou C."/>
            <person name="Zhu D."/>
            <person name="Lee S."/>
            <person name="Bess C."/>
            <person name="Blankenburg K."/>
            <person name="Forbes L."/>
            <person name="Fu Q."/>
            <person name="Gubbala S."/>
            <person name="Hirani K."/>
            <person name="Jayaseelan J.C."/>
            <person name="Lara F."/>
            <person name="Munidasa M."/>
            <person name="Palculict T."/>
            <person name="Patil S."/>
            <person name="Pu L.-L."/>
            <person name="Saada N."/>
            <person name="Tang L."/>
            <person name="Weissenberger G."/>
            <person name="Zhu Y."/>
            <person name="Hemphill L."/>
            <person name="Shang Y."/>
            <person name="Youmans B."/>
            <person name="Ayvaz T."/>
            <person name="Ross M."/>
            <person name="Santibanez J."/>
            <person name="Aqrawi P."/>
            <person name="Gross S."/>
            <person name="Joshi V."/>
            <person name="Fowler G."/>
            <person name="Nazareth L."/>
            <person name="Reid J."/>
            <person name="Worley K."/>
            <person name="Petrosino J."/>
            <person name="Highlander S."/>
            <person name="Gibbs R."/>
        </authorList>
    </citation>
    <scope>NUCLEOTIDE SEQUENCE [LARGE SCALE GENOMIC DNA]</scope>
    <source>
        <strain evidence="6 7">9715</strain>
    </source>
</reference>
<dbReference type="GO" id="GO:0003723">
    <property type="term" value="F:RNA binding"/>
    <property type="evidence" value="ECO:0007669"/>
    <property type="project" value="InterPro"/>
</dbReference>
<dbReference type="HOGENOM" id="CLU_021322_3_2_4"/>
<proteinExistence type="inferred from homology"/>
<dbReference type="GO" id="GO:0006396">
    <property type="term" value="P:RNA processing"/>
    <property type="evidence" value="ECO:0007669"/>
    <property type="project" value="InterPro"/>
</dbReference>
<dbReference type="AlphaFoldDB" id="G4CRD6"/>
<dbReference type="InterPro" id="IPR051259">
    <property type="entry name" value="rRNA_Methyltransferase"/>
</dbReference>
<dbReference type="Pfam" id="PF00588">
    <property type="entry name" value="SpoU_methylase"/>
    <property type="match status" value="1"/>
</dbReference>
<keyword evidence="2 6" id="KW-0489">Methyltransferase</keyword>
<evidence type="ECO:0000313" key="6">
    <source>
        <dbReference type="EMBL" id="EGZ45356.1"/>
    </source>
</evidence>
<dbReference type="InterPro" id="IPR029026">
    <property type="entry name" value="tRNA_m1G_MTases_N"/>
</dbReference>
<sequence>MLQHIFRQAFLLLIDLIMKYITSAQNEQLKHLAKLLSSAKERRICRQTVLEGTHLLDACLKAGWTPQHFYIPESKADKPEIQVLLKQLDERNTTIVGSAALSKITSLTEGEEVMTLVSLPDEPSLPNNGDCVVLEQVQDPGNIGTILRSAAAAGVRQIVLSKECADVWSPKVLRAGMGAHFLLKLYTRADLNIWRERYFGQVWATALGHNNQSLYNINLKQPCAWIFGNEGSGVSQVMQEAANGTVRIPMLGETESLNVAMAATICLFEQMRQRL</sequence>
<dbReference type="SUPFAM" id="SSF75217">
    <property type="entry name" value="alpha/beta knot"/>
    <property type="match status" value="1"/>
</dbReference>
<evidence type="ECO:0000259" key="5">
    <source>
        <dbReference type="Pfam" id="PF22435"/>
    </source>
</evidence>
<dbReference type="EMBL" id="AGAZ01000060">
    <property type="protein sequence ID" value="EGZ45356.1"/>
    <property type="molecule type" value="Genomic_DNA"/>
</dbReference>
<dbReference type="InterPro" id="IPR029064">
    <property type="entry name" value="Ribosomal_eL30-like_sf"/>
</dbReference>
<feature type="domain" description="tRNA/rRNA methyltransferase SpoU type" evidence="4">
    <location>
        <begin position="132"/>
        <end position="268"/>
    </location>
</feature>
<accession>G4CRD6</accession>
<dbReference type="Gene3D" id="3.40.1280.10">
    <property type="match status" value="1"/>
</dbReference>
<dbReference type="InterPro" id="IPR053888">
    <property type="entry name" value="MRM3-like_sub_bind"/>
</dbReference>
<dbReference type="InterPro" id="IPR001537">
    <property type="entry name" value="SpoU_MeTrfase"/>
</dbReference>
<dbReference type="Pfam" id="PF22435">
    <property type="entry name" value="MRM3-like_sub_bind"/>
    <property type="match status" value="1"/>
</dbReference>
<dbReference type="CDD" id="cd18095">
    <property type="entry name" value="SpoU-like_rRNA-MTase"/>
    <property type="match status" value="1"/>
</dbReference>
<dbReference type="PANTHER" id="PTHR43191:SF2">
    <property type="entry name" value="RRNA METHYLTRANSFERASE 3, MITOCHONDRIAL"/>
    <property type="match status" value="1"/>
</dbReference>
<evidence type="ECO:0000313" key="7">
    <source>
        <dbReference type="Proteomes" id="UP000005336"/>
    </source>
</evidence>
<comment type="similarity">
    <text evidence="1">Belongs to the class IV-like SAM-binding methyltransferase superfamily. RNA methyltransferase TrmH family.</text>
</comment>
<dbReference type="GO" id="GO:0008173">
    <property type="term" value="F:RNA methyltransferase activity"/>
    <property type="evidence" value="ECO:0007669"/>
    <property type="project" value="InterPro"/>
</dbReference>
<keyword evidence="3 6" id="KW-0808">Transferase</keyword>
<protein>
    <submittedName>
        <fullName evidence="6">TrmH family RNA methyltransferase</fullName>
    </submittedName>
</protein>
<evidence type="ECO:0000259" key="4">
    <source>
        <dbReference type="Pfam" id="PF00588"/>
    </source>
</evidence>
<gene>
    <name evidence="6" type="ORF">HMPREF9370_1646</name>
</gene>
<organism evidence="6 7">
    <name type="scientific">Neisseria wadsworthii 9715</name>
    <dbReference type="NCBI Taxonomy" id="1030841"/>
    <lineage>
        <taxon>Bacteria</taxon>
        <taxon>Pseudomonadati</taxon>
        <taxon>Pseudomonadota</taxon>
        <taxon>Betaproteobacteria</taxon>
        <taxon>Neisseriales</taxon>
        <taxon>Neisseriaceae</taxon>
        <taxon>Neisseria</taxon>
    </lineage>
</organism>
<evidence type="ECO:0000256" key="1">
    <source>
        <dbReference type="ARBA" id="ARBA00007228"/>
    </source>
</evidence>
<dbReference type="STRING" id="1030841.HMPREF9370_1646"/>
<dbReference type="SUPFAM" id="SSF55315">
    <property type="entry name" value="L30e-like"/>
    <property type="match status" value="1"/>
</dbReference>
<dbReference type="GO" id="GO:0032259">
    <property type="term" value="P:methylation"/>
    <property type="evidence" value="ECO:0007669"/>
    <property type="project" value="UniProtKB-KW"/>
</dbReference>
<feature type="domain" description="MRM3-like substrate binding" evidence="5">
    <location>
        <begin position="26"/>
        <end position="113"/>
    </location>
</feature>